<feature type="transmembrane region" description="Helical" evidence="1">
    <location>
        <begin position="296"/>
        <end position="319"/>
    </location>
</feature>
<feature type="chain" id="PRO_5038570043" description="Carboxypeptidase regulatory-like domain-containing protein" evidence="2">
    <location>
        <begin position="27"/>
        <end position="332"/>
    </location>
</feature>
<feature type="signal peptide" evidence="2">
    <location>
        <begin position="1"/>
        <end position="26"/>
    </location>
</feature>
<name>A0A9D1ID96_9FIRM</name>
<reference evidence="3" key="2">
    <citation type="journal article" date="2021" name="PeerJ">
        <title>Extensive microbial diversity within the chicken gut microbiome revealed by metagenomics and culture.</title>
        <authorList>
            <person name="Gilroy R."/>
            <person name="Ravi A."/>
            <person name="Getino M."/>
            <person name="Pursley I."/>
            <person name="Horton D.L."/>
            <person name="Alikhan N.F."/>
            <person name="Baker D."/>
            <person name="Gharbi K."/>
            <person name="Hall N."/>
            <person name="Watson M."/>
            <person name="Adriaenssens E.M."/>
            <person name="Foster-Nyarko E."/>
            <person name="Jarju S."/>
            <person name="Secka A."/>
            <person name="Antonio M."/>
            <person name="Oren A."/>
            <person name="Chaudhuri R.R."/>
            <person name="La Ragione R."/>
            <person name="Hildebrand F."/>
            <person name="Pallen M.J."/>
        </authorList>
    </citation>
    <scope>NUCLEOTIDE SEQUENCE</scope>
    <source>
        <strain evidence="3">ChiGjej1B1-19959</strain>
    </source>
</reference>
<organism evidence="3 4">
    <name type="scientific">Candidatus Fimenecus excrementigallinarum</name>
    <dbReference type="NCBI Taxonomy" id="2840816"/>
    <lineage>
        <taxon>Bacteria</taxon>
        <taxon>Bacillati</taxon>
        <taxon>Bacillota</taxon>
        <taxon>Clostridia</taxon>
        <taxon>Candidatus Fimenecus</taxon>
    </lineage>
</organism>
<evidence type="ECO:0008006" key="5">
    <source>
        <dbReference type="Google" id="ProtNLM"/>
    </source>
</evidence>
<comment type="caution">
    <text evidence="3">The sequence shown here is derived from an EMBL/GenBank/DDBJ whole genome shotgun (WGS) entry which is preliminary data.</text>
</comment>
<keyword evidence="1" id="KW-1133">Transmembrane helix</keyword>
<evidence type="ECO:0000313" key="4">
    <source>
        <dbReference type="Proteomes" id="UP000824071"/>
    </source>
</evidence>
<dbReference type="Proteomes" id="UP000824071">
    <property type="component" value="Unassembled WGS sequence"/>
</dbReference>
<reference evidence="3" key="1">
    <citation type="submission" date="2020-10" db="EMBL/GenBank/DDBJ databases">
        <authorList>
            <person name="Gilroy R."/>
        </authorList>
    </citation>
    <scope>NUCLEOTIDE SEQUENCE</scope>
    <source>
        <strain evidence="3">ChiGjej1B1-19959</strain>
    </source>
</reference>
<accession>A0A9D1ID96</accession>
<sequence length="332" mass="35190">MKKAFSAVLCLLLCCLLPLGAFGLNAAEPGDGVEVSTVVPGTHEITITYNEGGKILYDGQVLASGTTITVDRFEDVTLNILCNPDSHLLDVAVNGESAMESVRYGQLVLAGVHTDTDVLFTFQKCEDAKPLEPDDPGYDPDDPDKGADECVHIAMSGNVFRGEDAFPGAVLEFDLGAFTAAADKDGKYAVADIKDGFHTVTIYEADGKTVAGTANFSVTVSETAAEVTVDTLPDGTRLVTVPAGVESILLDFVVNLDENGEPDGTVTIQPGVAPEQEEPVVTPPTIVQTGALMREYPVLAAAAMTLVFVGIPLFFILLYRRKKDDEDEEPAS</sequence>
<keyword evidence="1" id="KW-0812">Transmembrane</keyword>
<dbReference type="AlphaFoldDB" id="A0A9D1ID96"/>
<gene>
    <name evidence="3" type="ORF">IAC53_01660</name>
</gene>
<evidence type="ECO:0000313" key="3">
    <source>
        <dbReference type="EMBL" id="HIU35300.1"/>
    </source>
</evidence>
<proteinExistence type="predicted"/>
<keyword evidence="2" id="KW-0732">Signal</keyword>
<protein>
    <recommendedName>
        <fullName evidence="5">Carboxypeptidase regulatory-like domain-containing protein</fullName>
    </recommendedName>
</protein>
<keyword evidence="1" id="KW-0472">Membrane</keyword>
<evidence type="ECO:0000256" key="1">
    <source>
        <dbReference type="SAM" id="Phobius"/>
    </source>
</evidence>
<dbReference type="EMBL" id="DVMW01000013">
    <property type="protein sequence ID" value="HIU35300.1"/>
    <property type="molecule type" value="Genomic_DNA"/>
</dbReference>
<evidence type="ECO:0000256" key="2">
    <source>
        <dbReference type="SAM" id="SignalP"/>
    </source>
</evidence>